<protein>
    <submittedName>
        <fullName evidence="2">YdcF family protein</fullName>
    </submittedName>
</protein>
<dbReference type="InterPro" id="IPR003848">
    <property type="entry name" value="DUF218"/>
</dbReference>
<dbReference type="PANTHER" id="PTHR30336">
    <property type="entry name" value="INNER MEMBRANE PROTEIN, PROBABLE PERMEASE"/>
    <property type="match status" value="1"/>
</dbReference>
<dbReference type="Gene3D" id="3.40.50.620">
    <property type="entry name" value="HUPs"/>
    <property type="match status" value="1"/>
</dbReference>
<sequence length="192" mass="21331">MLNKRIRILFLVLAMPLVLCLSVGGLIAWKGFSDRVFMADVGVVLGNHVYADGTPSPRLASRLDKAAELYRKGFIPLIIVSGGRGKNKREEAPAMKQYLVGQGIPAGDIVEDPNGVDTRQTAVFTAAFLKQNGLKSAIAVSQYFHLPRCELAFEMEGVPEVGTAHADYREWREIYSLLREIPGWLAYRLRLK</sequence>
<dbReference type="PANTHER" id="PTHR30336:SF20">
    <property type="entry name" value="DUF218 DOMAIN-CONTAINING PROTEIN"/>
    <property type="match status" value="1"/>
</dbReference>
<dbReference type="AlphaFoldDB" id="A0A9E9LYX9"/>
<name>A0A9E9LYX9_9BURK</name>
<evidence type="ECO:0000313" key="2">
    <source>
        <dbReference type="EMBL" id="WAW10132.1"/>
    </source>
</evidence>
<dbReference type="GO" id="GO:0005886">
    <property type="term" value="C:plasma membrane"/>
    <property type="evidence" value="ECO:0007669"/>
    <property type="project" value="TreeGrafter"/>
</dbReference>
<dbReference type="Pfam" id="PF02698">
    <property type="entry name" value="DUF218"/>
    <property type="match status" value="1"/>
</dbReference>
<dbReference type="Proteomes" id="UP001156215">
    <property type="component" value="Chromosome"/>
</dbReference>
<organism evidence="2 3">
    <name type="scientific">Oxalobacter vibrioformis</name>
    <dbReference type="NCBI Taxonomy" id="933080"/>
    <lineage>
        <taxon>Bacteria</taxon>
        <taxon>Pseudomonadati</taxon>
        <taxon>Pseudomonadota</taxon>
        <taxon>Betaproteobacteria</taxon>
        <taxon>Burkholderiales</taxon>
        <taxon>Oxalobacteraceae</taxon>
        <taxon>Oxalobacter</taxon>
    </lineage>
</organism>
<evidence type="ECO:0000259" key="1">
    <source>
        <dbReference type="Pfam" id="PF02698"/>
    </source>
</evidence>
<proteinExistence type="predicted"/>
<dbReference type="EMBL" id="CP098242">
    <property type="protein sequence ID" value="WAW10132.1"/>
    <property type="molecule type" value="Genomic_DNA"/>
</dbReference>
<evidence type="ECO:0000313" key="3">
    <source>
        <dbReference type="Proteomes" id="UP001156215"/>
    </source>
</evidence>
<gene>
    <name evidence="2" type="ORF">NB640_00205</name>
</gene>
<reference evidence="2" key="1">
    <citation type="journal article" date="2022" name="Front. Microbiol.">
        <title>New perspectives on an old grouping: The genomic and phenotypic variability of Oxalobacter formigenes and the implications for calcium oxalate stone prevention.</title>
        <authorList>
            <person name="Chmiel J.A."/>
            <person name="Carr C."/>
            <person name="Stuivenberg G.A."/>
            <person name="Venema R."/>
            <person name="Chanyi R.M."/>
            <person name="Al K.F."/>
            <person name="Giguere D."/>
            <person name="Say H."/>
            <person name="Akouris P.P."/>
            <person name="Dominguez Romero S.A."/>
            <person name="Kwong A."/>
            <person name="Tai V."/>
            <person name="Koval S.F."/>
            <person name="Razvi H."/>
            <person name="Bjazevic J."/>
            <person name="Burton J.P."/>
        </authorList>
    </citation>
    <scope>NUCLEOTIDE SEQUENCE</scope>
    <source>
        <strain evidence="2">WoOx3</strain>
    </source>
</reference>
<dbReference type="RefSeq" id="WP_269309131.1">
    <property type="nucleotide sequence ID" value="NZ_CP098242.1"/>
</dbReference>
<feature type="domain" description="DUF218" evidence="1">
    <location>
        <begin position="40"/>
        <end position="166"/>
    </location>
</feature>
<dbReference type="InterPro" id="IPR051599">
    <property type="entry name" value="Cell_Envelope_Assoc"/>
</dbReference>
<accession>A0A9E9LYX9</accession>
<dbReference type="KEGG" id="ovb:NB640_00205"/>
<keyword evidence="3" id="KW-1185">Reference proteome</keyword>
<dbReference type="CDD" id="cd06259">
    <property type="entry name" value="YdcF-like"/>
    <property type="match status" value="1"/>
</dbReference>
<dbReference type="InterPro" id="IPR014729">
    <property type="entry name" value="Rossmann-like_a/b/a_fold"/>
</dbReference>